<dbReference type="GO" id="GO:0016747">
    <property type="term" value="F:acyltransferase activity, transferring groups other than amino-acyl groups"/>
    <property type="evidence" value="ECO:0007669"/>
    <property type="project" value="InterPro"/>
</dbReference>
<evidence type="ECO:0000259" key="2">
    <source>
        <dbReference type="Pfam" id="PF01757"/>
    </source>
</evidence>
<keyword evidence="3" id="KW-0378">Hydrolase</keyword>
<feature type="transmembrane region" description="Helical" evidence="1">
    <location>
        <begin position="175"/>
        <end position="196"/>
    </location>
</feature>
<sequence length="402" mass="45005">MAAENALDDAPTVVLPRVDLPVQPTVSSRRDTTPVAARPSVNRLYVLDGLRFLAALSVVGFHVIADYGNRNTWGRPAAEVFGPAVLDVFEYGWLGVECFFVISGFVICMSCWGRTVSEFAISRVTRLMPAYVFAVLVTSAALFLFPLPDGRPRVSDVLVNTTMLQQFFGIRGVDFVYWTLFEELKFYLLFAVLAYFGLTYRRVILFCFVWMAAALYGQYTNFAPVAKTVSSEYASYFVAGILLYLIYRFGPNLLLLGGFAVAIVTTVPSLIKRVSFHSNGKHIISFDVAFVIMLCFFLLMLAVALGWLASVRWRALTVVGALTYPLYLLHMQLGRIIVHRIHDVVSPWILVAGLVVGFVAFAYVVQRFVERPVARMLRVRLRESFAQIRVADRNDRQSAPAG</sequence>
<keyword evidence="1" id="KW-1133">Transmembrane helix</keyword>
<gene>
    <name evidence="3" type="ORF">GA0074695_5744</name>
</gene>
<evidence type="ECO:0000313" key="4">
    <source>
        <dbReference type="Proteomes" id="UP000198242"/>
    </source>
</evidence>
<keyword evidence="3" id="KW-0012">Acyltransferase</keyword>
<feature type="transmembrane region" description="Helical" evidence="1">
    <location>
        <begin position="225"/>
        <end position="246"/>
    </location>
</feature>
<dbReference type="GO" id="GO:0016787">
    <property type="term" value="F:hydrolase activity"/>
    <property type="evidence" value="ECO:0007669"/>
    <property type="project" value="UniProtKB-KW"/>
</dbReference>
<feature type="transmembrane region" description="Helical" evidence="1">
    <location>
        <begin position="315"/>
        <end position="333"/>
    </location>
</feature>
<keyword evidence="3" id="KW-0808">Transferase</keyword>
<organism evidence="3 4">
    <name type="scientific">Micromonospora viridifaciens</name>
    <dbReference type="NCBI Taxonomy" id="1881"/>
    <lineage>
        <taxon>Bacteria</taxon>
        <taxon>Bacillati</taxon>
        <taxon>Actinomycetota</taxon>
        <taxon>Actinomycetes</taxon>
        <taxon>Micromonosporales</taxon>
        <taxon>Micromonosporaceae</taxon>
        <taxon>Micromonospora</taxon>
    </lineage>
</organism>
<evidence type="ECO:0000256" key="1">
    <source>
        <dbReference type="SAM" id="Phobius"/>
    </source>
</evidence>
<evidence type="ECO:0000313" key="3">
    <source>
        <dbReference type="EMBL" id="SCF33496.1"/>
    </source>
</evidence>
<dbReference type="AlphaFoldDB" id="A0A1C4ZKZ6"/>
<name>A0A1C4ZKZ6_MICVI</name>
<dbReference type="EMBL" id="LT607411">
    <property type="protein sequence ID" value="SCF33496.1"/>
    <property type="molecule type" value="Genomic_DNA"/>
</dbReference>
<dbReference type="PANTHER" id="PTHR23028:SF53">
    <property type="entry name" value="ACYL_TRANSF_3 DOMAIN-CONTAINING PROTEIN"/>
    <property type="match status" value="1"/>
</dbReference>
<feature type="domain" description="Acyltransferase 3" evidence="2">
    <location>
        <begin position="46"/>
        <end position="365"/>
    </location>
</feature>
<feature type="transmembrane region" description="Helical" evidence="1">
    <location>
        <begin position="44"/>
        <end position="65"/>
    </location>
</feature>
<dbReference type="GO" id="GO:0009103">
    <property type="term" value="P:lipopolysaccharide biosynthetic process"/>
    <property type="evidence" value="ECO:0007669"/>
    <property type="project" value="TreeGrafter"/>
</dbReference>
<dbReference type="InterPro" id="IPR050879">
    <property type="entry name" value="Acyltransferase_3"/>
</dbReference>
<feature type="transmembrane region" description="Helical" evidence="1">
    <location>
        <begin position="253"/>
        <end position="271"/>
    </location>
</feature>
<dbReference type="PANTHER" id="PTHR23028">
    <property type="entry name" value="ACETYLTRANSFERASE"/>
    <property type="match status" value="1"/>
</dbReference>
<protein>
    <submittedName>
        <fullName evidence="3">Peptidoglycan/LPS O-acetylase OafA/YrhL, contains acyltransferase and SGNH-hydrolase domains</fullName>
    </submittedName>
</protein>
<proteinExistence type="predicted"/>
<feature type="transmembrane region" description="Helical" evidence="1">
    <location>
        <begin position="203"/>
        <end position="219"/>
    </location>
</feature>
<feature type="transmembrane region" description="Helical" evidence="1">
    <location>
        <begin position="283"/>
        <end position="308"/>
    </location>
</feature>
<dbReference type="GO" id="GO:0016020">
    <property type="term" value="C:membrane"/>
    <property type="evidence" value="ECO:0007669"/>
    <property type="project" value="TreeGrafter"/>
</dbReference>
<keyword evidence="1" id="KW-0472">Membrane</keyword>
<keyword evidence="4" id="KW-1185">Reference proteome</keyword>
<reference evidence="4" key="1">
    <citation type="submission" date="2016-06" db="EMBL/GenBank/DDBJ databases">
        <authorList>
            <person name="Varghese N."/>
            <person name="Submissions Spin"/>
        </authorList>
    </citation>
    <scope>NUCLEOTIDE SEQUENCE [LARGE SCALE GENOMIC DNA]</scope>
    <source>
        <strain evidence="4">DSM 43909</strain>
    </source>
</reference>
<dbReference type="InterPro" id="IPR002656">
    <property type="entry name" value="Acyl_transf_3_dom"/>
</dbReference>
<feature type="transmembrane region" description="Helical" evidence="1">
    <location>
        <begin position="345"/>
        <end position="365"/>
    </location>
</feature>
<accession>A0A1C4ZKZ6</accession>
<feature type="transmembrane region" description="Helical" evidence="1">
    <location>
        <begin position="124"/>
        <end position="145"/>
    </location>
</feature>
<keyword evidence="1" id="KW-0812">Transmembrane</keyword>
<dbReference type="Pfam" id="PF01757">
    <property type="entry name" value="Acyl_transf_3"/>
    <property type="match status" value="1"/>
</dbReference>
<feature type="transmembrane region" description="Helical" evidence="1">
    <location>
        <begin position="91"/>
        <end position="112"/>
    </location>
</feature>
<dbReference type="Proteomes" id="UP000198242">
    <property type="component" value="Chromosome I"/>
</dbReference>